<dbReference type="EMBL" id="BAABQM010000004">
    <property type="protein sequence ID" value="GAA5414847.1"/>
    <property type="molecule type" value="Genomic_DNA"/>
</dbReference>
<dbReference type="NCBIfam" id="NF004014">
    <property type="entry name" value="PRK05477.1-4"/>
    <property type="match status" value="1"/>
</dbReference>
<evidence type="ECO:0000313" key="12">
    <source>
        <dbReference type="EMBL" id="GAA5414847.1"/>
    </source>
</evidence>
<keyword evidence="5 10" id="KW-0067">ATP-binding</keyword>
<dbReference type="SUPFAM" id="SSF55931">
    <property type="entry name" value="Glutamine synthetase/guanido kinase"/>
    <property type="match status" value="1"/>
</dbReference>
<dbReference type="PANTHER" id="PTHR11659">
    <property type="entry name" value="GLUTAMYL-TRNA GLN AMIDOTRANSFERASE SUBUNIT B MITOCHONDRIAL AND PROKARYOTIC PET112-RELATED"/>
    <property type="match status" value="1"/>
</dbReference>
<dbReference type="InterPro" id="IPR004413">
    <property type="entry name" value="GatB"/>
</dbReference>
<dbReference type="InterPro" id="IPR023168">
    <property type="entry name" value="GatB_Yqey_C_2"/>
</dbReference>
<evidence type="ECO:0000256" key="6">
    <source>
        <dbReference type="ARBA" id="ARBA00022917"/>
    </source>
</evidence>
<dbReference type="NCBIfam" id="TIGR00133">
    <property type="entry name" value="gatB"/>
    <property type="match status" value="1"/>
</dbReference>
<comment type="subunit">
    <text evidence="2 10">Heterotrimer of A, B and C subunits.</text>
</comment>
<dbReference type="InterPro" id="IPR006075">
    <property type="entry name" value="Asn/Gln-tRNA_Trfase_suB/E_cat"/>
</dbReference>
<protein>
    <recommendedName>
        <fullName evidence="10">Aspartyl/glutamyl-tRNA(Asn/Gln) amidotransferase subunit B</fullName>
        <shortName evidence="10">Asp/Glu-ADT subunit B</shortName>
        <ecNumber evidence="10">6.3.5.-</ecNumber>
    </recommendedName>
</protein>
<evidence type="ECO:0000256" key="5">
    <source>
        <dbReference type="ARBA" id="ARBA00022840"/>
    </source>
</evidence>
<dbReference type="EC" id="6.3.5.-" evidence="10"/>
<evidence type="ECO:0000256" key="10">
    <source>
        <dbReference type="HAMAP-Rule" id="MF_00121"/>
    </source>
</evidence>
<evidence type="ECO:0000256" key="1">
    <source>
        <dbReference type="ARBA" id="ARBA00005306"/>
    </source>
</evidence>
<comment type="caution">
    <text evidence="12">The sequence shown here is derived from an EMBL/GenBank/DDBJ whole genome shotgun (WGS) entry which is preliminary data.</text>
</comment>
<dbReference type="PANTHER" id="PTHR11659:SF0">
    <property type="entry name" value="GLUTAMYL-TRNA(GLN) AMIDOTRANSFERASE SUBUNIT B, MITOCHONDRIAL"/>
    <property type="match status" value="1"/>
</dbReference>
<keyword evidence="13" id="KW-1185">Reference proteome</keyword>
<dbReference type="PROSITE" id="PS01234">
    <property type="entry name" value="GATB"/>
    <property type="match status" value="1"/>
</dbReference>
<evidence type="ECO:0000256" key="7">
    <source>
        <dbReference type="ARBA" id="ARBA00024799"/>
    </source>
</evidence>
<dbReference type="InterPro" id="IPR017959">
    <property type="entry name" value="Asn/Gln-tRNA_amidoTrfase_suB/E"/>
</dbReference>
<dbReference type="Gene3D" id="1.10.10.410">
    <property type="match status" value="1"/>
</dbReference>
<name>A0ABP9U7B3_9BACT</name>
<dbReference type="InterPro" id="IPR014746">
    <property type="entry name" value="Gln_synth/guanido_kin_cat_dom"/>
</dbReference>
<dbReference type="Proteomes" id="UP001449582">
    <property type="component" value="Unassembled WGS sequence"/>
</dbReference>
<dbReference type="RefSeq" id="WP_353290008.1">
    <property type="nucleotide sequence ID" value="NZ_BAABQM010000004.1"/>
</dbReference>
<comment type="catalytic activity">
    <reaction evidence="8 10">
        <text>L-aspartyl-tRNA(Asn) + L-glutamine + ATP + H2O = L-asparaginyl-tRNA(Asn) + L-glutamate + ADP + phosphate + 2 H(+)</text>
        <dbReference type="Rhea" id="RHEA:14513"/>
        <dbReference type="Rhea" id="RHEA-COMP:9674"/>
        <dbReference type="Rhea" id="RHEA-COMP:9677"/>
        <dbReference type="ChEBI" id="CHEBI:15377"/>
        <dbReference type="ChEBI" id="CHEBI:15378"/>
        <dbReference type="ChEBI" id="CHEBI:29985"/>
        <dbReference type="ChEBI" id="CHEBI:30616"/>
        <dbReference type="ChEBI" id="CHEBI:43474"/>
        <dbReference type="ChEBI" id="CHEBI:58359"/>
        <dbReference type="ChEBI" id="CHEBI:78515"/>
        <dbReference type="ChEBI" id="CHEBI:78516"/>
        <dbReference type="ChEBI" id="CHEBI:456216"/>
    </reaction>
</comment>
<dbReference type="InterPro" id="IPR018027">
    <property type="entry name" value="Asn/Gln_amidotransferase"/>
</dbReference>
<evidence type="ECO:0000256" key="4">
    <source>
        <dbReference type="ARBA" id="ARBA00022741"/>
    </source>
</evidence>
<dbReference type="InterPro" id="IPR003789">
    <property type="entry name" value="Asn/Gln_tRNA_amidoTrase-B-like"/>
</dbReference>
<evidence type="ECO:0000313" key="13">
    <source>
        <dbReference type="Proteomes" id="UP001449582"/>
    </source>
</evidence>
<evidence type="ECO:0000256" key="2">
    <source>
        <dbReference type="ARBA" id="ARBA00011123"/>
    </source>
</evidence>
<dbReference type="InterPro" id="IPR017958">
    <property type="entry name" value="Gln-tRNA_amidoTrfase_suB_CS"/>
</dbReference>
<keyword evidence="4 10" id="KW-0547">Nucleotide-binding</keyword>
<comment type="function">
    <text evidence="7 10">Allows the formation of correctly charged Asn-tRNA(Asn) or Gln-tRNA(Gln) through the transamidation of misacylated Asp-tRNA(Asn) or Glu-tRNA(Gln) in organisms which lack either or both of asparaginyl-tRNA or glutaminyl-tRNA synthetases. The reaction takes place in the presence of glutamine and ATP through an activated phospho-Asp-tRNA(Asn) or phospho-Glu-tRNA(Gln).</text>
</comment>
<keyword evidence="3 10" id="KW-0436">Ligase</keyword>
<evidence type="ECO:0000256" key="9">
    <source>
        <dbReference type="ARBA" id="ARBA00047913"/>
    </source>
</evidence>
<evidence type="ECO:0000256" key="3">
    <source>
        <dbReference type="ARBA" id="ARBA00022598"/>
    </source>
</evidence>
<organism evidence="12 13">
    <name type="scientific">Ureaplasma ceti</name>
    <dbReference type="NCBI Taxonomy" id="3119530"/>
    <lineage>
        <taxon>Bacteria</taxon>
        <taxon>Bacillati</taxon>
        <taxon>Mycoplasmatota</taxon>
        <taxon>Mycoplasmoidales</taxon>
        <taxon>Mycoplasmoidaceae</taxon>
        <taxon>Ureaplasma</taxon>
    </lineage>
</organism>
<gene>
    <name evidence="10 12" type="primary">gatB</name>
    <name evidence="12" type="ORF">UREOM_5580</name>
</gene>
<keyword evidence="6 10" id="KW-0648">Protein biosynthesis</keyword>
<sequence>MNNFETTIGIEVHTVLNTKTKMFSPSLNNHNLVPNTLINEIDLAQPGVMPQPNVNAVIKGILLANELHMDVNYDYIQFDRKNYFYIDLPKGFQITQQYHPIGTNGYVDINVNGQAKKVLMERIHMEEDTAKQTAKDGKIYLDYNRAGLPLIEIVTRPVMHSANEAGEYLRELIRILRFANISDAKLEDGSLRADVNISIRPYGQKEFGTKVEIKNINSVNNVIKAIEFEEKRQRELLLTGQSVQQETRRFDDATNTTVFMREKTNAVDYRYIIEPNIMAFRVTDEEYREILSKKNPSLHEVNAMLIQDQLDDKAISQLVNDYDFYKVYNHLKQQVHDPLLCFKWLSVELAGLLKKDNQWFDKLQESTLNHVARMLQLVLQQEINGKQAKTILEHIYKTNKDPETLIKELGFEQIKDKGVIREILLKHIEKNPNMVQQYYERPERGEKFFIGMVMKDTNAQANPVVTTEVLKEILSNQQ</sequence>
<evidence type="ECO:0000256" key="8">
    <source>
        <dbReference type="ARBA" id="ARBA00047380"/>
    </source>
</evidence>
<proteinExistence type="inferred from homology"/>
<dbReference type="SMART" id="SM00845">
    <property type="entry name" value="GatB_Yqey"/>
    <property type="match status" value="1"/>
</dbReference>
<dbReference type="HAMAP" id="MF_00121">
    <property type="entry name" value="GatB"/>
    <property type="match status" value="1"/>
</dbReference>
<feature type="domain" description="Asn/Gln amidotransferase" evidence="11">
    <location>
        <begin position="326"/>
        <end position="474"/>
    </location>
</feature>
<accession>A0ABP9U7B3</accession>
<dbReference type="Pfam" id="PF02637">
    <property type="entry name" value="GatB_Yqey"/>
    <property type="match status" value="1"/>
</dbReference>
<dbReference type="SUPFAM" id="SSF89095">
    <property type="entry name" value="GatB/YqeY motif"/>
    <property type="match status" value="1"/>
</dbReference>
<evidence type="ECO:0000259" key="11">
    <source>
        <dbReference type="SMART" id="SM00845"/>
    </source>
</evidence>
<comment type="catalytic activity">
    <reaction evidence="9 10">
        <text>L-glutamyl-tRNA(Gln) + L-glutamine + ATP + H2O = L-glutaminyl-tRNA(Gln) + L-glutamate + ADP + phosphate + H(+)</text>
        <dbReference type="Rhea" id="RHEA:17521"/>
        <dbReference type="Rhea" id="RHEA-COMP:9681"/>
        <dbReference type="Rhea" id="RHEA-COMP:9684"/>
        <dbReference type="ChEBI" id="CHEBI:15377"/>
        <dbReference type="ChEBI" id="CHEBI:15378"/>
        <dbReference type="ChEBI" id="CHEBI:29985"/>
        <dbReference type="ChEBI" id="CHEBI:30616"/>
        <dbReference type="ChEBI" id="CHEBI:43474"/>
        <dbReference type="ChEBI" id="CHEBI:58359"/>
        <dbReference type="ChEBI" id="CHEBI:78520"/>
        <dbReference type="ChEBI" id="CHEBI:78521"/>
        <dbReference type="ChEBI" id="CHEBI:456216"/>
    </reaction>
</comment>
<dbReference type="NCBIfam" id="NF004012">
    <property type="entry name" value="PRK05477.1-2"/>
    <property type="match status" value="1"/>
</dbReference>
<dbReference type="Pfam" id="PF02934">
    <property type="entry name" value="GatB_N"/>
    <property type="match status" value="1"/>
</dbReference>
<comment type="similarity">
    <text evidence="1 10">Belongs to the GatB/GatE family. GatB subfamily.</text>
</comment>
<reference evidence="12" key="1">
    <citation type="submission" date="2024-02" db="EMBL/GenBank/DDBJ databases">
        <title>Draft genome sequence of new strains in genus Ureaplasma.</title>
        <authorList>
            <person name="Nakajima Y."/>
            <person name="Segawa T."/>
        </authorList>
    </citation>
    <scope>NUCLEOTIDE SEQUENCE [LARGE SCALE GENOMIC DNA]</scope>
    <source>
        <strain evidence="12">OM1</strain>
    </source>
</reference>